<evidence type="ECO:0000256" key="1">
    <source>
        <dbReference type="ARBA" id="ARBA00004141"/>
    </source>
</evidence>
<dbReference type="AlphaFoldDB" id="A0A6N2NKK7"/>
<evidence type="ECO:0000256" key="10">
    <source>
        <dbReference type="ARBA" id="ARBA00023180"/>
    </source>
</evidence>
<feature type="domain" description="Ionotropic glutamate receptor C-terminal" evidence="15">
    <location>
        <begin position="450"/>
        <end position="788"/>
    </location>
</feature>
<keyword evidence="6 14" id="KW-1133">Transmembrane helix</keyword>
<sequence>MKALVLVGNHSAANEMAAIHFVLSLLAVVLLLKPSSSIAAGRSSGSHGVIGAIVDRSSRIGKEEIVAMEIAREDVYRHFNQNLTLVVRDADQRNPIRAALAGLDLINTQQVEAIVGPQTWEEVLLVADICTDKQIPILSLADTTPEWTAEKWPFLLGASHDNSAQMNAIAGIVQSWNWHQVTVIHEEVGSWTNGFVPDLHDSLREVGAEISQFVGLSPFASFDSLSRELENLEKEQCRVFVVHLSLPLAVRLFEMAKKLKMMEKDYVWITTHHITSLVHSINASTISSMQGVVGVKSYLSETGQRFQDFSSRFRKRFRRENSEEENNEPGIYAVQAYDAIWTIARAFKGSKRRNQELLESILQTDFDQGLSGKVQFNNHKVAPTQIFQIINVVGKSYRELGFWSSELGFSETIGKNATHSSLMNDLEQVLWPGGPKYTPRGWTEVTNLKPLLVGVPAKSGYEEYVKVEYNQSRNSTSFDGLAIQLFKETVRSLPFYLPYEFFPFNDTSYDDLVGQIGERFDAVVGDVAIVASRYKDAEFSHPFTETGLMLIVPARSSNKAWSFIKPFTKPMWASITVITIYNGFVVWLIERPAHPELRGSMLHQIGVMLWLSFNTLFSLQGGKLHSNLSRMSVVVWLFVALVVIQTYTANLTSMLTVQRLEPAVTSVDELRKSNAAIGYCSGSYVENYLVDVLGFPRANVKHYGSAKEYAQGFDKKEIAAAFIGTPLAKIFLAKYCKKFMQAGPTFNIGGFGFAFPRGSPLLASINEALLKVSENGTLVQLENKFIRQDKQCQDKDDEIHSLSPNGFRALFIITGGTSTIALVIYIFCIANSFSGLTIIRGLMFSVIKHWCYQSRRFTRRVSNVESLDNSSPHHSPNQLSQV</sequence>
<keyword evidence="4 14" id="KW-0812">Transmembrane</keyword>
<dbReference type="CDD" id="cd13686">
    <property type="entry name" value="GluR_Plant"/>
    <property type="match status" value="1"/>
</dbReference>
<dbReference type="FunFam" id="1.10.287.70:FF:000172">
    <property type="entry name" value="Glutamate receptor"/>
    <property type="match status" value="1"/>
</dbReference>
<dbReference type="InterPro" id="IPR017103">
    <property type="entry name" value="Iontropic_Glu_rcpt_pln"/>
</dbReference>
<dbReference type="GO" id="GO:0015276">
    <property type="term" value="F:ligand-gated monoatomic ion channel activity"/>
    <property type="evidence" value="ECO:0007669"/>
    <property type="project" value="InterPro"/>
</dbReference>
<dbReference type="Gene3D" id="3.40.190.10">
    <property type="entry name" value="Periplasmic binding protein-like II"/>
    <property type="match status" value="2"/>
</dbReference>
<keyword evidence="3 13" id="KW-0813">Transport</keyword>
<keyword evidence="11 13" id="KW-1071">Ligand-gated ion channel</keyword>
<evidence type="ECO:0000256" key="2">
    <source>
        <dbReference type="ARBA" id="ARBA00008685"/>
    </source>
</evidence>
<dbReference type="SUPFAM" id="SSF53850">
    <property type="entry name" value="Periplasmic binding protein-like II"/>
    <property type="match status" value="1"/>
</dbReference>
<evidence type="ECO:0000256" key="14">
    <source>
        <dbReference type="SAM" id="Phobius"/>
    </source>
</evidence>
<comment type="function">
    <text evidence="13">Glutamate-gated receptor that probably acts as non-selective cation channel.</text>
</comment>
<dbReference type="InterPro" id="IPR044440">
    <property type="entry name" value="GABAb_receptor_plant_PBP1"/>
</dbReference>
<dbReference type="CDD" id="cd19990">
    <property type="entry name" value="PBP1_GABAb_receptor_plant"/>
    <property type="match status" value="1"/>
</dbReference>
<dbReference type="SUPFAM" id="SSF53822">
    <property type="entry name" value="Periplasmic binding protein-like I"/>
    <property type="match status" value="1"/>
</dbReference>
<dbReference type="PANTHER" id="PTHR18966">
    <property type="entry name" value="IONOTROPIC GLUTAMATE RECEPTOR"/>
    <property type="match status" value="1"/>
</dbReference>
<dbReference type="InterPro" id="IPR028082">
    <property type="entry name" value="Peripla_BP_I"/>
</dbReference>
<evidence type="ECO:0000256" key="9">
    <source>
        <dbReference type="ARBA" id="ARBA00023170"/>
    </source>
</evidence>
<evidence type="ECO:0000256" key="4">
    <source>
        <dbReference type="ARBA" id="ARBA00022692"/>
    </source>
</evidence>
<evidence type="ECO:0000256" key="13">
    <source>
        <dbReference type="PIRNR" id="PIRNR037090"/>
    </source>
</evidence>
<dbReference type="Pfam" id="PF01094">
    <property type="entry name" value="ANF_receptor"/>
    <property type="match status" value="1"/>
</dbReference>
<keyword evidence="7 13" id="KW-0406">Ion transport</keyword>
<dbReference type="GO" id="GO:0016020">
    <property type="term" value="C:membrane"/>
    <property type="evidence" value="ECO:0007669"/>
    <property type="project" value="UniProtKB-SubCell"/>
</dbReference>
<keyword evidence="12 13" id="KW-0407">Ion channel</keyword>
<evidence type="ECO:0000256" key="8">
    <source>
        <dbReference type="ARBA" id="ARBA00023136"/>
    </source>
</evidence>
<keyword evidence="8 13" id="KW-0472">Membrane</keyword>
<evidence type="ECO:0000259" key="15">
    <source>
        <dbReference type="SMART" id="SM00079"/>
    </source>
</evidence>
<evidence type="ECO:0000313" key="16">
    <source>
        <dbReference type="EMBL" id="VFU64044.1"/>
    </source>
</evidence>
<dbReference type="FunFam" id="3.40.50.2300:FF:000188">
    <property type="entry name" value="Glutamate receptor"/>
    <property type="match status" value="1"/>
</dbReference>
<dbReference type="InterPro" id="IPR015683">
    <property type="entry name" value="Ionotropic_Glu_rcpt"/>
</dbReference>
<evidence type="ECO:0000256" key="3">
    <source>
        <dbReference type="ARBA" id="ARBA00022448"/>
    </source>
</evidence>
<dbReference type="Pfam" id="PF00060">
    <property type="entry name" value="Lig_chan"/>
    <property type="match status" value="1"/>
</dbReference>
<dbReference type="PIRSF" id="PIRSF037090">
    <property type="entry name" value="Iontro_Glu-like_rcpt_pln"/>
    <property type="match status" value="1"/>
</dbReference>
<dbReference type="Gene3D" id="3.40.50.2300">
    <property type="match status" value="2"/>
</dbReference>
<protein>
    <recommendedName>
        <fullName evidence="13">Glutamate receptor</fullName>
    </recommendedName>
</protein>
<keyword evidence="10" id="KW-0325">Glycoprotein</keyword>
<dbReference type="InterPro" id="IPR001320">
    <property type="entry name" value="Iontro_rcpt_C"/>
</dbReference>
<keyword evidence="9 13" id="KW-0675">Receptor</keyword>
<gene>
    <name evidence="16" type="ORF">SVIM_LOCUS489774</name>
</gene>
<reference evidence="16" key="1">
    <citation type="submission" date="2019-03" db="EMBL/GenBank/DDBJ databases">
        <authorList>
            <person name="Mank J."/>
            <person name="Almeida P."/>
        </authorList>
    </citation>
    <scope>NUCLEOTIDE SEQUENCE</scope>
    <source>
        <strain evidence="16">78183</strain>
    </source>
</reference>
<name>A0A6N2NKK7_SALVM</name>
<accession>A0A6N2NKK7</accession>
<evidence type="ECO:0000256" key="7">
    <source>
        <dbReference type="ARBA" id="ARBA00023065"/>
    </source>
</evidence>
<dbReference type="SMART" id="SM00079">
    <property type="entry name" value="PBPe"/>
    <property type="match status" value="1"/>
</dbReference>
<feature type="transmembrane region" description="Helical" evidence="14">
    <location>
        <begin position="631"/>
        <end position="649"/>
    </location>
</feature>
<feature type="transmembrane region" description="Helical" evidence="14">
    <location>
        <begin position="571"/>
        <end position="589"/>
    </location>
</feature>
<keyword evidence="5" id="KW-0732">Signal</keyword>
<dbReference type="Gene3D" id="1.10.287.70">
    <property type="match status" value="1"/>
</dbReference>
<comment type="similarity">
    <text evidence="2 13">Belongs to the glutamate-gated ion channel (TC 1.A.10.1) family.</text>
</comment>
<evidence type="ECO:0000256" key="12">
    <source>
        <dbReference type="ARBA" id="ARBA00023303"/>
    </source>
</evidence>
<dbReference type="EMBL" id="CAADRP010002240">
    <property type="protein sequence ID" value="VFU64044.1"/>
    <property type="molecule type" value="Genomic_DNA"/>
</dbReference>
<evidence type="ECO:0000256" key="5">
    <source>
        <dbReference type="ARBA" id="ARBA00022729"/>
    </source>
</evidence>
<evidence type="ECO:0000256" key="6">
    <source>
        <dbReference type="ARBA" id="ARBA00022989"/>
    </source>
</evidence>
<feature type="transmembrane region" description="Helical" evidence="14">
    <location>
        <begin position="809"/>
        <end position="827"/>
    </location>
</feature>
<evidence type="ECO:0000256" key="11">
    <source>
        <dbReference type="ARBA" id="ARBA00023286"/>
    </source>
</evidence>
<organism evidence="16">
    <name type="scientific">Salix viminalis</name>
    <name type="common">Common osier</name>
    <name type="synonym">Basket willow</name>
    <dbReference type="NCBI Taxonomy" id="40686"/>
    <lineage>
        <taxon>Eukaryota</taxon>
        <taxon>Viridiplantae</taxon>
        <taxon>Streptophyta</taxon>
        <taxon>Embryophyta</taxon>
        <taxon>Tracheophyta</taxon>
        <taxon>Spermatophyta</taxon>
        <taxon>Magnoliopsida</taxon>
        <taxon>eudicotyledons</taxon>
        <taxon>Gunneridae</taxon>
        <taxon>Pentapetalae</taxon>
        <taxon>rosids</taxon>
        <taxon>fabids</taxon>
        <taxon>Malpighiales</taxon>
        <taxon>Salicaceae</taxon>
        <taxon>Saliceae</taxon>
        <taxon>Salix</taxon>
    </lineage>
</organism>
<dbReference type="InterPro" id="IPR001828">
    <property type="entry name" value="ANF_lig-bd_rcpt"/>
</dbReference>
<comment type="subcellular location">
    <subcellularLocation>
        <location evidence="1">Membrane</location>
        <topology evidence="1">Multi-pass membrane protein</topology>
    </subcellularLocation>
</comment>
<proteinExistence type="inferred from homology"/>